<feature type="domain" description="PARP catalytic" evidence="15">
    <location>
        <begin position="527"/>
        <end position="730"/>
    </location>
</feature>
<evidence type="ECO:0000256" key="6">
    <source>
        <dbReference type="ARBA" id="ARBA00022737"/>
    </source>
</evidence>
<dbReference type="OrthoDB" id="6133115at2759"/>
<dbReference type="PANTHER" id="PTHR45740:SF6">
    <property type="entry name" value="PROTEIN MONO-ADP-RIBOSYLTRANSFERASE PARP12"/>
    <property type="match status" value="1"/>
</dbReference>
<dbReference type="PROSITE" id="PS50918">
    <property type="entry name" value="WWE"/>
    <property type="match status" value="1"/>
</dbReference>
<dbReference type="InterPro" id="IPR000571">
    <property type="entry name" value="Znf_CCCH"/>
</dbReference>
<organism evidence="16 17">
    <name type="scientific">Scleropages formosus</name>
    <name type="common">Asian bonytongue</name>
    <name type="synonym">Osteoglossum formosum</name>
    <dbReference type="NCBI Taxonomy" id="113540"/>
    <lineage>
        <taxon>Eukaryota</taxon>
        <taxon>Metazoa</taxon>
        <taxon>Chordata</taxon>
        <taxon>Craniata</taxon>
        <taxon>Vertebrata</taxon>
        <taxon>Euteleostomi</taxon>
        <taxon>Actinopterygii</taxon>
        <taxon>Neopterygii</taxon>
        <taxon>Teleostei</taxon>
        <taxon>Osteoglossocephala</taxon>
        <taxon>Osteoglossomorpha</taxon>
        <taxon>Osteoglossiformes</taxon>
        <taxon>Osteoglossidae</taxon>
        <taxon>Scleropages</taxon>
    </lineage>
</organism>
<dbReference type="Pfam" id="PF00644">
    <property type="entry name" value="PARP"/>
    <property type="match status" value="1"/>
</dbReference>
<dbReference type="Gene3D" id="3.30.1370.210">
    <property type="match status" value="2"/>
</dbReference>
<dbReference type="Pfam" id="PF02825">
    <property type="entry name" value="WWE"/>
    <property type="match status" value="1"/>
</dbReference>
<keyword evidence="4" id="KW-0597">Phosphoprotein</keyword>
<comment type="subcellular location">
    <subcellularLocation>
        <location evidence="2">Cytoplasm</location>
    </subcellularLocation>
    <subcellularLocation>
        <location evidence="1">Nucleus</location>
    </subcellularLocation>
</comment>
<evidence type="ECO:0000259" key="14">
    <source>
        <dbReference type="PROSITE" id="PS50918"/>
    </source>
</evidence>
<dbReference type="InterPro" id="IPR037197">
    <property type="entry name" value="WWE_dom_sf"/>
</dbReference>
<reference evidence="16" key="2">
    <citation type="submission" date="2025-08" db="UniProtKB">
        <authorList>
            <consortium name="Ensembl"/>
        </authorList>
    </citation>
    <scope>IDENTIFICATION</scope>
</reference>
<reference evidence="16 17" key="1">
    <citation type="submission" date="2019-04" db="EMBL/GenBank/DDBJ databases">
        <authorList>
            <consortium name="Wellcome Sanger Institute Data Sharing"/>
        </authorList>
    </citation>
    <scope>NUCLEOTIDE SEQUENCE [LARGE SCALE GENOMIC DNA]</scope>
</reference>
<evidence type="ECO:0000256" key="12">
    <source>
        <dbReference type="SAM" id="MobiDB-lite"/>
    </source>
</evidence>
<feature type="domain" description="C3H1-type" evidence="13">
    <location>
        <begin position="327"/>
        <end position="354"/>
    </location>
</feature>
<dbReference type="InterPro" id="IPR056226">
    <property type="entry name" value="WH_PARP12"/>
</dbReference>
<dbReference type="GO" id="GO:0005634">
    <property type="term" value="C:nucleus"/>
    <property type="evidence" value="ECO:0007669"/>
    <property type="project" value="UniProtKB-SubCell"/>
</dbReference>
<dbReference type="InterPro" id="IPR051712">
    <property type="entry name" value="ARTD-AVP"/>
</dbReference>
<feature type="zinc finger region" description="C3H1-type" evidence="11">
    <location>
        <begin position="238"/>
        <end position="260"/>
    </location>
</feature>
<keyword evidence="9" id="KW-0539">Nucleus</keyword>
<dbReference type="Pfam" id="PF24356">
    <property type="entry name" value="WHD_PARP12"/>
    <property type="match status" value="1"/>
</dbReference>
<reference evidence="16" key="3">
    <citation type="submission" date="2025-09" db="UniProtKB">
        <authorList>
            <consortium name="Ensembl"/>
        </authorList>
    </citation>
    <scope>IDENTIFICATION</scope>
</reference>
<evidence type="ECO:0000256" key="11">
    <source>
        <dbReference type="PROSITE-ProRule" id="PRU00723"/>
    </source>
</evidence>
<keyword evidence="3" id="KW-0963">Cytoplasm</keyword>
<feature type="region of interest" description="Disordered" evidence="12">
    <location>
        <begin position="295"/>
        <end position="323"/>
    </location>
</feature>
<dbReference type="Pfam" id="PF25261">
    <property type="entry name" value="zf-CCCH_PARP12"/>
    <property type="match status" value="1"/>
</dbReference>
<keyword evidence="17" id="KW-1185">Reference proteome</keyword>
<dbReference type="GO" id="GO:0005737">
    <property type="term" value="C:cytoplasm"/>
    <property type="evidence" value="ECO:0007669"/>
    <property type="project" value="UniProtKB-SubCell"/>
</dbReference>
<dbReference type="InterPro" id="IPR012317">
    <property type="entry name" value="Poly(ADP-ribose)pol_cat_dom"/>
</dbReference>
<comment type="similarity">
    <text evidence="10">Belongs to the ARTD/PARP family.</text>
</comment>
<gene>
    <name evidence="16" type="primary">PARP12</name>
    <name evidence="16" type="synonym">parp12a</name>
</gene>
<evidence type="ECO:0000256" key="3">
    <source>
        <dbReference type="ARBA" id="ARBA00022490"/>
    </source>
</evidence>
<evidence type="ECO:0000256" key="9">
    <source>
        <dbReference type="ARBA" id="ARBA00023242"/>
    </source>
</evidence>
<feature type="zinc finger region" description="C3H1-type" evidence="11">
    <location>
        <begin position="327"/>
        <end position="354"/>
    </location>
</feature>
<dbReference type="AlphaFoldDB" id="A0A8C9U574"/>
<dbReference type="Pfam" id="PF23466">
    <property type="entry name" value="WWE_4"/>
    <property type="match status" value="1"/>
</dbReference>
<evidence type="ECO:0000256" key="4">
    <source>
        <dbReference type="ARBA" id="ARBA00022553"/>
    </source>
</evidence>
<dbReference type="GO" id="GO:0008270">
    <property type="term" value="F:zinc ion binding"/>
    <property type="evidence" value="ECO:0007669"/>
    <property type="project" value="UniProtKB-KW"/>
</dbReference>
<evidence type="ECO:0000259" key="13">
    <source>
        <dbReference type="PROSITE" id="PS50103"/>
    </source>
</evidence>
<evidence type="ECO:0000256" key="8">
    <source>
        <dbReference type="ARBA" id="ARBA00022833"/>
    </source>
</evidence>
<accession>A0A8C9U574</accession>
<evidence type="ECO:0000256" key="5">
    <source>
        <dbReference type="ARBA" id="ARBA00022723"/>
    </source>
</evidence>
<evidence type="ECO:0000256" key="1">
    <source>
        <dbReference type="ARBA" id="ARBA00004123"/>
    </source>
</evidence>
<keyword evidence="7 11" id="KW-0863">Zinc-finger</keyword>
<dbReference type="SMART" id="SM00356">
    <property type="entry name" value="ZnF_C3H1"/>
    <property type="match status" value="3"/>
</dbReference>
<dbReference type="InterPro" id="IPR004170">
    <property type="entry name" value="WWE_dom"/>
</dbReference>
<dbReference type="InterPro" id="IPR057602">
    <property type="entry name" value="Zfn-CCCH_PARP12"/>
</dbReference>
<dbReference type="GO" id="GO:1990404">
    <property type="term" value="F:NAD+-protein mono-ADP-ribosyltransferase activity"/>
    <property type="evidence" value="ECO:0007669"/>
    <property type="project" value="TreeGrafter"/>
</dbReference>
<feature type="domain" description="WWE" evidence="14">
    <location>
        <begin position="415"/>
        <end position="501"/>
    </location>
</feature>
<dbReference type="GeneTree" id="ENSGT00940000154649"/>
<dbReference type="Ensembl" id="ENSSFOT00015045205.1">
    <property type="protein sequence ID" value="ENSSFOP00015057406.1"/>
    <property type="gene ID" value="ENSSFOG00015003427.2"/>
</dbReference>
<dbReference type="PROSITE" id="PS50103">
    <property type="entry name" value="ZF_C3H1"/>
    <property type="match status" value="3"/>
</dbReference>
<feature type="domain" description="C3H1-type" evidence="13">
    <location>
        <begin position="153"/>
        <end position="175"/>
    </location>
</feature>
<dbReference type="Gene3D" id="3.30.720.50">
    <property type="match status" value="1"/>
</dbReference>
<sequence>MYEKVKHFDDVRNSDTWWRLKTATPNPAFSRAPPSVSFLRKAKGARRRHRGKRLAMSALVSSFVTKLLCQNQGSLELGRLRAVTRQSFTGADEPLARFLRDANRCVVAVAGEAGSARAACPPAADSVVVARTALRVCQRPAASGEHECDELHLCRYFVCGQCRYRNKCKNSHDLKSSHNLAVLKKEGLQDLQDSESEVFWLLLQNDDYLLPEICSHYNKGNGEHGSCKFKDGCTSLHVCLHFLQGDCKFGTSCKRAHAFDKSATKILEGRGLSRENIRKLQKLYKNKFLIASHKPGEPEVSRTESQAAKPALRQRPRRSSSSSASEAESGEICLFFVRKHCSFKERCIRVHYHLPYEWQVLDADGATWRDLPDAEDVERAFCNPGNDASNGVSPVDFVTMTSGAAPVRRLSTASSVTKPPHFMFTTEWLWYWRDEQGGWTEYGCEVDGKAAAITSQTLENLYLADAENDIDFEIANQQYRLFFKGMYQQNIRYKTKREVRRRPRFVSARQVQSKLKSGSTDSGSICVPPHWDQGALPDFTYKLVHLKNTAMEFRQVEQLFKQTMPHSTIYSIQRIQNTSLWRVFQWQKEQMEQKSKGKTVDERLLFHGTDPSLKEAICEQNFDWRICGVHGMMYGKGSYFARDASYSDRYSKPRGGTKIMFVALVLVGEFCRGNSSYLRPPAKGINGSFYDSCVDSESNPAIFVIFEKHQIYPQFLIEYYSDVLDSERRR</sequence>
<protein>
    <submittedName>
        <fullName evidence="16">Poly (ADP-ribose) polymerase family, member 12a</fullName>
    </submittedName>
</protein>
<evidence type="ECO:0000256" key="2">
    <source>
        <dbReference type="ARBA" id="ARBA00004496"/>
    </source>
</evidence>
<evidence type="ECO:0000256" key="10">
    <source>
        <dbReference type="ARBA" id="ARBA00024347"/>
    </source>
</evidence>
<dbReference type="CDD" id="cd01439">
    <property type="entry name" value="TCCD_inducible_PARP_like"/>
    <property type="match status" value="1"/>
</dbReference>
<keyword evidence="6" id="KW-0677">Repeat</keyword>
<dbReference type="Gene3D" id="3.90.228.10">
    <property type="match status" value="1"/>
</dbReference>
<name>A0A8C9U574_SCLFO</name>
<dbReference type="SUPFAM" id="SSF117839">
    <property type="entry name" value="WWE domain"/>
    <property type="match status" value="1"/>
</dbReference>
<keyword evidence="5 11" id="KW-0479">Metal-binding</keyword>
<feature type="domain" description="C3H1-type" evidence="13">
    <location>
        <begin position="238"/>
        <end position="260"/>
    </location>
</feature>
<keyword evidence="8 11" id="KW-0862">Zinc</keyword>
<dbReference type="GO" id="GO:0003950">
    <property type="term" value="F:NAD+ poly-ADP-ribosyltransferase activity"/>
    <property type="evidence" value="ECO:0007669"/>
    <property type="project" value="InterPro"/>
</dbReference>
<evidence type="ECO:0000313" key="17">
    <source>
        <dbReference type="Proteomes" id="UP000694397"/>
    </source>
</evidence>
<dbReference type="SUPFAM" id="SSF56399">
    <property type="entry name" value="ADP-ribosylation"/>
    <property type="match status" value="1"/>
</dbReference>
<dbReference type="Proteomes" id="UP000694397">
    <property type="component" value="Chromosome 5"/>
</dbReference>
<evidence type="ECO:0000259" key="15">
    <source>
        <dbReference type="PROSITE" id="PS51059"/>
    </source>
</evidence>
<dbReference type="PROSITE" id="PS51059">
    <property type="entry name" value="PARP_CATALYTIC"/>
    <property type="match status" value="1"/>
</dbReference>
<evidence type="ECO:0000313" key="16">
    <source>
        <dbReference type="Ensembl" id="ENSSFOP00015057406.1"/>
    </source>
</evidence>
<proteinExistence type="inferred from homology"/>
<feature type="zinc finger region" description="C3H1-type" evidence="11">
    <location>
        <begin position="153"/>
        <end position="175"/>
    </location>
</feature>
<evidence type="ECO:0000256" key="7">
    <source>
        <dbReference type="ARBA" id="ARBA00022771"/>
    </source>
</evidence>
<dbReference type="PANTHER" id="PTHR45740">
    <property type="entry name" value="POLY [ADP-RIBOSE] POLYMERASE"/>
    <property type="match status" value="1"/>
</dbReference>